<evidence type="ECO:0000313" key="2">
    <source>
        <dbReference type="EMBL" id="KAF6286836.1"/>
    </source>
</evidence>
<comment type="caution">
    <text evidence="2">The sequence shown here is derived from an EMBL/GenBank/DDBJ whole genome shotgun (WGS) entry which is preliminary data.</text>
</comment>
<keyword evidence="3" id="KW-1185">Reference proteome</keyword>
<evidence type="ECO:0000256" key="1">
    <source>
        <dbReference type="SAM" id="MobiDB-lite"/>
    </source>
</evidence>
<dbReference type="AlphaFoldDB" id="A0A7J7SEE5"/>
<sequence>MKAEQRHQKNSKPPKKSPPAAKAEHIPQEDKADKSNSWPINSGHYITKHAFHKNLMPYLQREGTQKQSKEPKNTQPNERPPKTIYEQNKHTATETQTCICELRSLSRHCTPEDNHHMADTEVETQALTLRKGHQQLTPDILHDLNPHPTLTLHKNLRKVKGNLKNQKRMMQHPSNNAQ</sequence>
<feature type="region of interest" description="Disordered" evidence="1">
    <location>
        <begin position="62"/>
        <end position="90"/>
    </location>
</feature>
<feature type="region of interest" description="Disordered" evidence="1">
    <location>
        <begin position="1"/>
        <end position="42"/>
    </location>
</feature>
<evidence type="ECO:0000313" key="3">
    <source>
        <dbReference type="Proteomes" id="UP000558488"/>
    </source>
</evidence>
<reference evidence="2 3" key="1">
    <citation type="journal article" date="2020" name="Nature">
        <title>Six reference-quality genomes reveal evolution of bat adaptations.</title>
        <authorList>
            <person name="Jebb D."/>
            <person name="Huang Z."/>
            <person name="Pippel M."/>
            <person name="Hughes G.M."/>
            <person name="Lavrichenko K."/>
            <person name="Devanna P."/>
            <person name="Winkler S."/>
            <person name="Jermiin L.S."/>
            <person name="Skirmuntt E.C."/>
            <person name="Katzourakis A."/>
            <person name="Burkitt-Gray L."/>
            <person name="Ray D.A."/>
            <person name="Sullivan K.A.M."/>
            <person name="Roscito J.G."/>
            <person name="Kirilenko B.M."/>
            <person name="Davalos L.M."/>
            <person name="Corthals A.P."/>
            <person name="Power M.L."/>
            <person name="Jones G."/>
            <person name="Ransome R.D."/>
            <person name="Dechmann D.K.N."/>
            <person name="Locatelli A.G."/>
            <person name="Puechmaille S.J."/>
            <person name="Fedrigo O."/>
            <person name="Jarvis E.D."/>
            <person name="Hiller M."/>
            <person name="Vernes S.C."/>
            <person name="Myers E.W."/>
            <person name="Teeling E.C."/>
        </authorList>
    </citation>
    <scope>NUCLEOTIDE SEQUENCE [LARGE SCALE GENOMIC DNA]</scope>
    <source>
        <strain evidence="2">MPipKuh1</strain>
        <tissue evidence="2">Flight muscle</tissue>
    </source>
</reference>
<feature type="compositionally biased region" description="Basic and acidic residues" evidence="1">
    <location>
        <begin position="63"/>
        <end position="72"/>
    </location>
</feature>
<gene>
    <name evidence="2" type="ORF">mPipKuh1_010010</name>
</gene>
<dbReference type="Proteomes" id="UP000558488">
    <property type="component" value="Unassembled WGS sequence"/>
</dbReference>
<organism evidence="2 3">
    <name type="scientific">Pipistrellus kuhlii</name>
    <name type="common">Kuhl's pipistrelle</name>
    <dbReference type="NCBI Taxonomy" id="59472"/>
    <lineage>
        <taxon>Eukaryota</taxon>
        <taxon>Metazoa</taxon>
        <taxon>Chordata</taxon>
        <taxon>Craniata</taxon>
        <taxon>Vertebrata</taxon>
        <taxon>Euteleostomi</taxon>
        <taxon>Mammalia</taxon>
        <taxon>Eutheria</taxon>
        <taxon>Laurasiatheria</taxon>
        <taxon>Chiroptera</taxon>
        <taxon>Yangochiroptera</taxon>
        <taxon>Vespertilionidae</taxon>
        <taxon>Pipistrellus</taxon>
    </lineage>
</organism>
<feature type="compositionally biased region" description="Basic and acidic residues" evidence="1">
    <location>
        <begin position="22"/>
        <end position="34"/>
    </location>
</feature>
<proteinExistence type="predicted"/>
<dbReference type="EMBL" id="JACAGB010000044">
    <property type="protein sequence ID" value="KAF6286836.1"/>
    <property type="molecule type" value="Genomic_DNA"/>
</dbReference>
<protein>
    <submittedName>
        <fullName evidence="2">Uncharacterized protein</fullName>
    </submittedName>
</protein>
<accession>A0A7J7SEE5</accession>
<name>A0A7J7SEE5_PIPKU</name>